<accession>A0ABS2PTU0</accession>
<feature type="transmembrane region" description="Helical" evidence="1">
    <location>
        <begin position="51"/>
        <end position="67"/>
    </location>
</feature>
<keyword evidence="1" id="KW-0472">Membrane</keyword>
<protein>
    <submittedName>
        <fullName evidence="2">Membrane protein</fullName>
    </submittedName>
</protein>
<feature type="transmembrane region" description="Helical" evidence="1">
    <location>
        <begin position="87"/>
        <end position="107"/>
    </location>
</feature>
<proteinExistence type="predicted"/>
<name>A0ABS2PTU0_9STRE</name>
<gene>
    <name evidence="2" type="ORF">JOC28_001204</name>
</gene>
<dbReference type="EMBL" id="JAFBEH010000022">
    <property type="protein sequence ID" value="MBM7642904.1"/>
    <property type="molecule type" value="Genomic_DNA"/>
</dbReference>
<keyword evidence="3" id="KW-1185">Reference proteome</keyword>
<dbReference type="Proteomes" id="UP000697472">
    <property type="component" value="Unassembled WGS sequence"/>
</dbReference>
<evidence type="ECO:0000313" key="3">
    <source>
        <dbReference type="Proteomes" id="UP000697472"/>
    </source>
</evidence>
<feature type="transmembrane region" description="Helical" evidence="1">
    <location>
        <begin position="262"/>
        <end position="283"/>
    </location>
</feature>
<evidence type="ECO:0000256" key="1">
    <source>
        <dbReference type="SAM" id="Phobius"/>
    </source>
</evidence>
<feature type="transmembrane region" description="Helical" evidence="1">
    <location>
        <begin position="119"/>
        <end position="145"/>
    </location>
</feature>
<sequence length="384" mass="42607">MKEKTVLIELPEEVSQALNLEKGQTVEARLHNNQLIINGNAEASGLRLEGWHWWVLNILVGVGFWGYQSALKLTQAALTGTNSIATYTIVVAGLVGVLTFLVSFYRNRKLFLDGLPNKLFWRVLLPISLAFAVVLALVLTGFFWLMGLLFNGASFDIFTAIIIVTVFSFAISIGMARVAESLRASWLTSLFTVIIISGVVIAMATNSSRQWWQVNLSFLGTQQAYASWQFNLTLMLAALILFVLVDYLFSALVERLGRSRRLLILRILLSALAIDLGAVGYFPNDAAYHQIHTDVAGYLVYIIIALIIGVRWLVPKVSRDFLVTSYGIGLVLIVLEILYQGIGYLSLTAFEMSAFILAFTWLVILIGQLEALIGSDDLTELYLV</sequence>
<keyword evidence="1" id="KW-1133">Transmembrane helix</keyword>
<keyword evidence="1" id="KW-0812">Transmembrane</keyword>
<feature type="transmembrane region" description="Helical" evidence="1">
    <location>
        <begin position="157"/>
        <end position="179"/>
    </location>
</feature>
<evidence type="ECO:0000313" key="2">
    <source>
        <dbReference type="EMBL" id="MBM7642904.1"/>
    </source>
</evidence>
<feature type="transmembrane region" description="Helical" evidence="1">
    <location>
        <begin position="354"/>
        <end position="373"/>
    </location>
</feature>
<feature type="transmembrane region" description="Helical" evidence="1">
    <location>
        <begin position="225"/>
        <end position="250"/>
    </location>
</feature>
<feature type="transmembrane region" description="Helical" evidence="1">
    <location>
        <begin position="321"/>
        <end position="342"/>
    </location>
</feature>
<comment type="caution">
    <text evidence="2">The sequence shown here is derived from an EMBL/GenBank/DDBJ whole genome shotgun (WGS) entry which is preliminary data.</text>
</comment>
<dbReference type="RefSeq" id="WP_205009738.1">
    <property type="nucleotide sequence ID" value="NZ_JAFBEH010000022.1"/>
</dbReference>
<feature type="transmembrane region" description="Helical" evidence="1">
    <location>
        <begin position="186"/>
        <end position="205"/>
    </location>
</feature>
<reference evidence="2 3" key="1">
    <citation type="submission" date="2021-01" db="EMBL/GenBank/DDBJ databases">
        <title>Genomic Encyclopedia of Type Strains, Phase IV (KMG-IV): sequencing the most valuable type-strain genomes for metagenomic binning, comparative biology and taxonomic classification.</title>
        <authorList>
            <person name="Goeker M."/>
        </authorList>
    </citation>
    <scope>NUCLEOTIDE SEQUENCE [LARGE SCALE GENOMIC DNA]</scope>
    <source>
        <strain evidence="2 3">DSM 27382</strain>
    </source>
</reference>
<feature type="transmembrane region" description="Helical" evidence="1">
    <location>
        <begin position="295"/>
        <end position="314"/>
    </location>
</feature>
<organism evidence="2 3">
    <name type="scientific">Streptococcus loxodontisalivarius</name>
    <dbReference type="NCBI Taxonomy" id="1349415"/>
    <lineage>
        <taxon>Bacteria</taxon>
        <taxon>Bacillati</taxon>
        <taxon>Bacillota</taxon>
        <taxon>Bacilli</taxon>
        <taxon>Lactobacillales</taxon>
        <taxon>Streptococcaceae</taxon>
        <taxon>Streptococcus</taxon>
    </lineage>
</organism>